<dbReference type="InterPro" id="IPR003154">
    <property type="entry name" value="S1/P1nuclease"/>
</dbReference>
<keyword evidence="1" id="KW-0540">Nuclease</keyword>
<keyword evidence="2" id="KW-0479">Metal-binding</keyword>
<keyword evidence="3" id="KW-0255">Endonuclease</keyword>
<feature type="signal peptide" evidence="7">
    <location>
        <begin position="1"/>
        <end position="21"/>
    </location>
</feature>
<evidence type="ECO:0000256" key="7">
    <source>
        <dbReference type="SAM" id="SignalP"/>
    </source>
</evidence>
<evidence type="ECO:0000256" key="5">
    <source>
        <dbReference type="ARBA" id="ARBA00023157"/>
    </source>
</evidence>
<accession>A0A327SGA2</accession>
<dbReference type="PANTHER" id="PTHR33146">
    <property type="entry name" value="ENDONUCLEASE 4"/>
    <property type="match status" value="1"/>
</dbReference>
<dbReference type="GO" id="GO:0004519">
    <property type="term" value="F:endonuclease activity"/>
    <property type="evidence" value="ECO:0007669"/>
    <property type="project" value="UniProtKB-KW"/>
</dbReference>
<dbReference type="EMBL" id="QLLQ01000001">
    <property type="protein sequence ID" value="RAJ27605.1"/>
    <property type="molecule type" value="Genomic_DNA"/>
</dbReference>
<protein>
    <submittedName>
        <fullName evidence="8">S1/P1 nuclease</fullName>
    </submittedName>
</protein>
<evidence type="ECO:0000256" key="3">
    <source>
        <dbReference type="ARBA" id="ARBA00022759"/>
    </source>
</evidence>
<gene>
    <name evidence="8" type="ORF">LX77_00177</name>
</gene>
<proteinExistence type="predicted"/>
<name>A0A327SGA2_9FLAO</name>
<dbReference type="Pfam" id="PF02265">
    <property type="entry name" value="S1-P1_nuclease"/>
    <property type="match status" value="1"/>
</dbReference>
<dbReference type="CDD" id="cd11010">
    <property type="entry name" value="S1-P1_nuclease"/>
    <property type="match status" value="1"/>
</dbReference>
<dbReference type="GO" id="GO:0006308">
    <property type="term" value="P:DNA catabolic process"/>
    <property type="evidence" value="ECO:0007669"/>
    <property type="project" value="InterPro"/>
</dbReference>
<evidence type="ECO:0000256" key="2">
    <source>
        <dbReference type="ARBA" id="ARBA00022723"/>
    </source>
</evidence>
<dbReference type="GO" id="GO:0016788">
    <property type="term" value="F:hydrolase activity, acting on ester bonds"/>
    <property type="evidence" value="ECO:0007669"/>
    <property type="project" value="InterPro"/>
</dbReference>
<dbReference type="PANTHER" id="PTHR33146:SF26">
    <property type="entry name" value="ENDONUCLEASE 4"/>
    <property type="match status" value="1"/>
</dbReference>
<comment type="caution">
    <text evidence="8">The sequence shown here is derived from an EMBL/GenBank/DDBJ whole genome shotgun (WGS) entry which is preliminary data.</text>
</comment>
<dbReference type="AlphaFoldDB" id="A0A327SGA2"/>
<evidence type="ECO:0000313" key="9">
    <source>
        <dbReference type="Proteomes" id="UP000248987"/>
    </source>
</evidence>
<evidence type="ECO:0000256" key="1">
    <source>
        <dbReference type="ARBA" id="ARBA00022722"/>
    </source>
</evidence>
<dbReference type="InterPro" id="IPR008947">
    <property type="entry name" value="PLipase_C/P1_nuclease_dom_sf"/>
</dbReference>
<evidence type="ECO:0000256" key="4">
    <source>
        <dbReference type="ARBA" id="ARBA00022801"/>
    </source>
</evidence>
<reference evidence="8 9" key="1">
    <citation type="submission" date="2018-06" db="EMBL/GenBank/DDBJ databases">
        <title>Genomic Encyclopedia of Archaeal and Bacterial Type Strains, Phase II (KMG-II): from individual species to whole genera.</title>
        <authorList>
            <person name="Goeker M."/>
        </authorList>
    </citation>
    <scope>NUCLEOTIDE SEQUENCE [LARGE SCALE GENOMIC DNA]</scope>
    <source>
        <strain evidence="8 9">DSM 12408</strain>
    </source>
</reference>
<keyword evidence="5" id="KW-1015">Disulfide bond</keyword>
<keyword evidence="7" id="KW-0732">Signal</keyword>
<keyword evidence="6" id="KW-0325">Glycoprotein</keyword>
<feature type="chain" id="PRO_5016387250" evidence="7">
    <location>
        <begin position="22"/>
        <end position="259"/>
    </location>
</feature>
<dbReference type="SUPFAM" id="SSF48537">
    <property type="entry name" value="Phospholipase C/P1 nuclease"/>
    <property type="match status" value="1"/>
</dbReference>
<dbReference type="RefSeq" id="WP_211272665.1">
    <property type="nucleotide sequence ID" value="NZ_LZRN01000045.1"/>
</dbReference>
<keyword evidence="4" id="KW-0378">Hydrolase</keyword>
<evidence type="ECO:0000256" key="6">
    <source>
        <dbReference type="ARBA" id="ARBA00023180"/>
    </source>
</evidence>
<sequence length="259" mass="29714">MRPIALLFLITALLFNTHSYSAKKWGATGHRVVGAIADQYTSNKTKRHLKKLLNHQSLAFVSTFSDEIKSDPRFKEFGVWHYVNMPFDETYETSKKNPSGDLVSGIEKCVRIIKDDNASDEDKAFYLKMLIHLVGDLHQPMHIGLEEDRGGNDITVKWQFKDSNLHKVWDSQMIDSFGMSYSELAENATYITKSQVKALQQGSVIDWVNDTQNLTEIIYDSVTPGENLRYEYSYKYLETARTQMQIAGIRLAKVLNELF</sequence>
<dbReference type="GO" id="GO:0046872">
    <property type="term" value="F:metal ion binding"/>
    <property type="evidence" value="ECO:0007669"/>
    <property type="project" value="UniProtKB-KW"/>
</dbReference>
<dbReference type="Proteomes" id="UP000248987">
    <property type="component" value="Unassembled WGS sequence"/>
</dbReference>
<keyword evidence="9" id="KW-1185">Reference proteome</keyword>
<dbReference type="GO" id="GO:0003676">
    <property type="term" value="F:nucleic acid binding"/>
    <property type="evidence" value="ECO:0007669"/>
    <property type="project" value="InterPro"/>
</dbReference>
<dbReference type="Gene3D" id="1.10.575.10">
    <property type="entry name" value="P1 Nuclease"/>
    <property type="match status" value="1"/>
</dbReference>
<organism evidence="8 9">
    <name type="scientific">Gelidibacter algens</name>
    <dbReference type="NCBI Taxonomy" id="49280"/>
    <lineage>
        <taxon>Bacteria</taxon>
        <taxon>Pseudomonadati</taxon>
        <taxon>Bacteroidota</taxon>
        <taxon>Flavobacteriia</taxon>
        <taxon>Flavobacteriales</taxon>
        <taxon>Flavobacteriaceae</taxon>
        <taxon>Gelidibacter</taxon>
    </lineage>
</organism>
<evidence type="ECO:0000313" key="8">
    <source>
        <dbReference type="EMBL" id="RAJ27605.1"/>
    </source>
</evidence>